<name>A0AAD5UAZ9_9FUNG</name>
<organism evidence="2 3">
    <name type="scientific">Clydaea vesicula</name>
    <dbReference type="NCBI Taxonomy" id="447962"/>
    <lineage>
        <taxon>Eukaryota</taxon>
        <taxon>Fungi</taxon>
        <taxon>Fungi incertae sedis</taxon>
        <taxon>Chytridiomycota</taxon>
        <taxon>Chytridiomycota incertae sedis</taxon>
        <taxon>Chytridiomycetes</taxon>
        <taxon>Lobulomycetales</taxon>
        <taxon>Lobulomycetaceae</taxon>
        <taxon>Clydaea</taxon>
    </lineage>
</organism>
<accession>A0AAD5UAZ9</accession>
<feature type="domain" description="DNA replication checkpoint mediator MRC1" evidence="1">
    <location>
        <begin position="722"/>
        <end position="871"/>
    </location>
</feature>
<comment type="caution">
    <text evidence="2">The sequence shown here is derived from an EMBL/GenBank/DDBJ whole genome shotgun (WGS) entry which is preliminary data.</text>
</comment>
<gene>
    <name evidence="2" type="ORF">HK099_000055</name>
</gene>
<proteinExistence type="predicted"/>
<evidence type="ECO:0000313" key="2">
    <source>
        <dbReference type="EMBL" id="KAJ3227801.1"/>
    </source>
</evidence>
<dbReference type="Pfam" id="PF09444">
    <property type="entry name" value="MRC1"/>
    <property type="match status" value="1"/>
</dbReference>
<protein>
    <recommendedName>
        <fullName evidence="1">DNA replication checkpoint mediator MRC1 domain-containing protein</fullName>
    </recommendedName>
</protein>
<dbReference type="InterPro" id="IPR018564">
    <property type="entry name" value="Repl_chkpnt_MRC1_dom"/>
</dbReference>
<dbReference type="EMBL" id="JADGJW010000010">
    <property type="protein sequence ID" value="KAJ3227801.1"/>
    <property type="molecule type" value="Genomic_DNA"/>
</dbReference>
<dbReference type="Proteomes" id="UP001211065">
    <property type="component" value="Unassembled WGS sequence"/>
</dbReference>
<reference evidence="2" key="1">
    <citation type="submission" date="2020-05" db="EMBL/GenBank/DDBJ databases">
        <title>Phylogenomic resolution of chytrid fungi.</title>
        <authorList>
            <person name="Stajich J.E."/>
            <person name="Amses K."/>
            <person name="Simmons R."/>
            <person name="Seto K."/>
            <person name="Myers J."/>
            <person name="Bonds A."/>
            <person name="Quandt C.A."/>
            <person name="Barry K."/>
            <person name="Liu P."/>
            <person name="Grigoriev I."/>
            <person name="Longcore J.E."/>
            <person name="James T.Y."/>
        </authorList>
    </citation>
    <scope>NUCLEOTIDE SEQUENCE</scope>
    <source>
        <strain evidence="2">JEL0476</strain>
    </source>
</reference>
<evidence type="ECO:0000259" key="1">
    <source>
        <dbReference type="Pfam" id="PF09444"/>
    </source>
</evidence>
<evidence type="ECO:0000313" key="3">
    <source>
        <dbReference type="Proteomes" id="UP001211065"/>
    </source>
</evidence>
<sequence length="957" mass="109090">MKKFRSILDSDEEIENEILLAALKKPTKIVEDGESCDEEITDSLNNTTTPCSINVGEGSLEDNLESIQNTESHPARVGSRIANLKPRNDKFEKSKTFLLQKRAQKTLNLDLDKNSTTSQNTVTIDLQHHSSDEEPFDWDLKSNIISPEMVNYKGQLTEVDIQSETEDLNIKPVKKRKKVENMVFSKKLIFETELETQRILRAPVNNVPIKKGKYNIDDFMAERGIKRSLSYKKLLMIGKGEEVEDSNIDFVQTADDNSNNNQAINDENVDKNDEKLFQNKNNEATFDEVDFSKEDQDNKKKDAEHISATENKTFSEIFKKKLPPLIKPDTKVSLAEANRIFGAQNKILANLLIDDESDHLEIIEIEKPVKNGTSISLSQTKHQLHCNLLQRAHQLSNIERQRKDLLIATKRHEIETAALNKWVEKERRDKLHEEKKKQREAEKRKVVIPTEVLTTQKYENGTNELRESDISQVDNNNISEFITNNEKIGKVPIDIPHLLTSPNQNRTGNISPYSSPSISHNIIEFDVSTLPHSQNFTYKIGDVGMMDNGSFFHFSLPRYILYGNLLTSFRCEESIAMLSLTETEIENTVDFDSKIVNAEKGEFFLGDGLLEDSSKLQNELNDLLTGVVLSEKIPKNKTDLTLRHIPMTDPAVAKSPVMPLNESNLDVFDKGIQDFTVPGIKLKKGRILETSDEEDELEDFDGRKENKQNFYSFQLPTNAALEKSKFVETEAEEEEDEHKGLGGVDGDEIHDYVDEDPLLIVKDNEVETNKNLDKVLRLHQLQLKEQDEREVETIIRDVTSGALRKKGFGVAARANRERSGNGFELDDSDDDEEMINRIKNKLAKYNKIDKSDKLTNMERYAINPETASFAEHFSVEFGDMEGYLSNCSETSERIEGTQVIDNVSLSPVSFPIQNFNGLNNKEQENIENQLLEKKEIKRRGEKGQLFQKKIKSDNTGN</sequence>
<keyword evidence="3" id="KW-1185">Reference proteome</keyword>
<dbReference type="AlphaFoldDB" id="A0AAD5UAZ9"/>